<dbReference type="Proteomes" id="UP000199001">
    <property type="component" value="Unassembled WGS sequence"/>
</dbReference>
<accession>A0A1C6TZA5</accession>
<evidence type="ECO:0000313" key="3">
    <source>
        <dbReference type="Proteomes" id="UP000199001"/>
    </source>
</evidence>
<proteinExistence type="predicted"/>
<dbReference type="EMBL" id="FMHZ01000002">
    <property type="protein sequence ID" value="SCL47170.1"/>
    <property type="molecule type" value="Genomic_DNA"/>
</dbReference>
<feature type="compositionally biased region" description="Low complexity" evidence="1">
    <location>
        <begin position="47"/>
        <end position="61"/>
    </location>
</feature>
<evidence type="ECO:0000256" key="1">
    <source>
        <dbReference type="SAM" id="MobiDB-lite"/>
    </source>
</evidence>
<feature type="region of interest" description="Disordered" evidence="1">
    <location>
        <begin position="29"/>
        <end position="61"/>
    </location>
</feature>
<name>A0A1C6TZA5_9ACTN</name>
<sequence length="207" mass="21974">MAATFTVLGVLIAALAFARDVFDWRVGPEATTSSAPPTGVAVVDPTGSTGPGSARPAASPPQTVRLDTLQVEAGSANLTKLPRQLADRPEYERAIVVGCPTNAGADKQRDVAFRLQRRFLDLNATVHPYFASPEDRESAVIVYAQVAIHKTDGTVSRLTRGQQFEARMSDPRELVADVEGADELILRVQCEAPGGSVVFTGATVTRG</sequence>
<organism evidence="2 3">
    <name type="scientific">Micromonospora citrea</name>
    <dbReference type="NCBI Taxonomy" id="47855"/>
    <lineage>
        <taxon>Bacteria</taxon>
        <taxon>Bacillati</taxon>
        <taxon>Actinomycetota</taxon>
        <taxon>Actinomycetes</taxon>
        <taxon>Micromonosporales</taxon>
        <taxon>Micromonosporaceae</taxon>
        <taxon>Micromonospora</taxon>
    </lineage>
</organism>
<gene>
    <name evidence="2" type="ORF">GA0070606_1105</name>
</gene>
<dbReference type="AlphaFoldDB" id="A0A1C6TZA5"/>
<protein>
    <submittedName>
        <fullName evidence="2">Uncharacterized protein</fullName>
    </submittedName>
</protein>
<reference evidence="3" key="1">
    <citation type="submission" date="2016-06" db="EMBL/GenBank/DDBJ databases">
        <authorList>
            <person name="Varghese N."/>
            <person name="Submissions Spin"/>
        </authorList>
    </citation>
    <scope>NUCLEOTIDE SEQUENCE [LARGE SCALE GENOMIC DNA]</scope>
    <source>
        <strain evidence="3">DSM 43903</strain>
    </source>
</reference>
<evidence type="ECO:0000313" key="2">
    <source>
        <dbReference type="EMBL" id="SCL47170.1"/>
    </source>
</evidence>
<keyword evidence="3" id="KW-1185">Reference proteome</keyword>